<sequence length="231" mass="25397">MEIPCQLPQQWSPCRVRSCHRYWLELLRKLDLSQGQSAKYKMDEMVVEQQQKAKEEGTQKCQKKTSTHGGVSYTPHTISPSQSSLLLGPGSYVEPMGGRFCLTLTLLNTCKSTVPSTSLTSLVGWAQLSLSDDEPRLSPIYIQVRGCGGVVVKLLAFHLGEPGSIPGGVAPRFSHVGIVPDDAAVRWVFSGISCLPHPSFRRCSIYTSLHAHRLSRDLAVKSRPSVISHSL</sequence>
<feature type="region of interest" description="Disordered" evidence="1">
    <location>
        <begin position="53"/>
        <end position="74"/>
    </location>
</feature>
<evidence type="ECO:0000256" key="1">
    <source>
        <dbReference type="SAM" id="MobiDB-lite"/>
    </source>
</evidence>
<proteinExistence type="predicted"/>
<evidence type="ECO:0000313" key="2">
    <source>
        <dbReference type="EMBL" id="KAJ8881310.1"/>
    </source>
</evidence>
<reference evidence="2 3" key="1">
    <citation type="submission" date="2023-02" db="EMBL/GenBank/DDBJ databases">
        <title>LHISI_Scaffold_Assembly.</title>
        <authorList>
            <person name="Stuart O.P."/>
            <person name="Cleave R."/>
            <person name="Magrath M.J.L."/>
            <person name="Mikheyev A.S."/>
        </authorList>
    </citation>
    <scope>NUCLEOTIDE SEQUENCE [LARGE SCALE GENOMIC DNA]</scope>
    <source>
        <strain evidence="2">Daus_M_001</strain>
        <tissue evidence="2">Leg muscle</tissue>
    </source>
</reference>
<comment type="caution">
    <text evidence="2">The sequence shown here is derived from an EMBL/GenBank/DDBJ whole genome shotgun (WGS) entry which is preliminary data.</text>
</comment>
<evidence type="ECO:0000313" key="3">
    <source>
        <dbReference type="Proteomes" id="UP001159363"/>
    </source>
</evidence>
<gene>
    <name evidence="2" type="ORF">PR048_017791</name>
</gene>
<accession>A0ABQ9HAH9</accession>
<organism evidence="2 3">
    <name type="scientific">Dryococelus australis</name>
    <dbReference type="NCBI Taxonomy" id="614101"/>
    <lineage>
        <taxon>Eukaryota</taxon>
        <taxon>Metazoa</taxon>
        <taxon>Ecdysozoa</taxon>
        <taxon>Arthropoda</taxon>
        <taxon>Hexapoda</taxon>
        <taxon>Insecta</taxon>
        <taxon>Pterygota</taxon>
        <taxon>Neoptera</taxon>
        <taxon>Polyneoptera</taxon>
        <taxon>Phasmatodea</taxon>
        <taxon>Verophasmatodea</taxon>
        <taxon>Anareolatae</taxon>
        <taxon>Phasmatidae</taxon>
        <taxon>Eurycanthinae</taxon>
        <taxon>Dryococelus</taxon>
    </lineage>
</organism>
<name>A0ABQ9HAH9_9NEOP</name>
<dbReference type="Proteomes" id="UP001159363">
    <property type="component" value="Chromosome 5"/>
</dbReference>
<dbReference type="EMBL" id="JARBHB010000006">
    <property type="protein sequence ID" value="KAJ8881310.1"/>
    <property type="molecule type" value="Genomic_DNA"/>
</dbReference>
<keyword evidence="3" id="KW-1185">Reference proteome</keyword>
<protein>
    <submittedName>
        <fullName evidence="2">Uncharacterized protein</fullName>
    </submittedName>
</protein>